<protein>
    <submittedName>
        <fullName evidence="2">Uncharacterized protein</fullName>
    </submittedName>
</protein>
<name>A0A1W0VW41_SORBI</name>
<evidence type="ECO:0000313" key="2">
    <source>
        <dbReference type="EMBL" id="OQU86353.1"/>
    </source>
</evidence>
<dbReference type="InParanoid" id="A0A1W0VW41"/>
<feature type="region of interest" description="Disordered" evidence="1">
    <location>
        <begin position="1"/>
        <end position="157"/>
    </location>
</feature>
<accession>A0A1W0VW41</accession>
<dbReference type="Gramene" id="OQU86353">
    <property type="protein sequence ID" value="OQU86353"/>
    <property type="gene ID" value="SORBI_3003G078501"/>
</dbReference>
<dbReference type="ExpressionAtlas" id="A0A1W0VW41">
    <property type="expression patterns" value="baseline and differential"/>
</dbReference>
<sequence length="225" mass="23070">MEGSGTGPGNTSRGDADVTAGRTTGRASLPPAGEEADPPSSARHHATAAGGGCREQPTHRPPRPGTRDDGDAHPRHASRSQPGRDRWTLSTVDDARGPTSGHLTTTTIDGAAPTATAAAEADRKTSNDVRRGSAHGHAVVPAGAQGKATDGTLKQQPATARNGMVAAAGAVDGARGVAAHNYYYYEREQPAYREDAAAAAADFYHHHHHPAATAATADHESPSMS</sequence>
<reference evidence="2 3" key="1">
    <citation type="journal article" date="2009" name="Nature">
        <title>The Sorghum bicolor genome and the diversification of grasses.</title>
        <authorList>
            <person name="Paterson A.H."/>
            <person name="Bowers J.E."/>
            <person name="Bruggmann R."/>
            <person name="Dubchak I."/>
            <person name="Grimwood J."/>
            <person name="Gundlach H."/>
            <person name="Haberer G."/>
            <person name="Hellsten U."/>
            <person name="Mitros T."/>
            <person name="Poliakov A."/>
            <person name="Schmutz J."/>
            <person name="Spannagl M."/>
            <person name="Tang H."/>
            <person name="Wang X."/>
            <person name="Wicker T."/>
            <person name="Bharti A.K."/>
            <person name="Chapman J."/>
            <person name="Feltus F.A."/>
            <person name="Gowik U."/>
            <person name="Grigoriev I.V."/>
            <person name="Lyons E."/>
            <person name="Maher C.A."/>
            <person name="Martis M."/>
            <person name="Narechania A."/>
            <person name="Otillar R.P."/>
            <person name="Penning B.W."/>
            <person name="Salamov A.A."/>
            <person name="Wang Y."/>
            <person name="Zhang L."/>
            <person name="Carpita N.C."/>
            <person name="Freeling M."/>
            <person name="Gingle A.R."/>
            <person name="Hash C.T."/>
            <person name="Keller B."/>
            <person name="Klein P."/>
            <person name="Kresovich S."/>
            <person name="McCann M.C."/>
            <person name="Ming R."/>
            <person name="Peterson D.G."/>
            <person name="Mehboob-ur-Rahman"/>
            <person name="Ware D."/>
            <person name="Westhoff P."/>
            <person name="Mayer K.F."/>
            <person name="Messing J."/>
            <person name="Rokhsar D.S."/>
        </authorList>
    </citation>
    <scope>NUCLEOTIDE SEQUENCE [LARGE SCALE GENOMIC DNA]</scope>
    <source>
        <strain evidence="3">cv. BTx623</strain>
    </source>
</reference>
<keyword evidence="3" id="KW-1185">Reference proteome</keyword>
<feature type="compositionally biased region" description="Basic and acidic residues" evidence="1">
    <location>
        <begin position="65"/>
        <end position="74"/>
    </location>
</feature>
<dbReference type="AlphaFoldDB" id="A0A1W0VW41"/>
<evidence type="ECO:0000313" key="3">
    <source>
        <dbReference type="Proteomes" id="UP000000768"/>
    </source>
</evidence>
<proteinExistence type="predicted"/>
<feature type="compositionally biased region" description="Basic and acidic residues" evidence="1">
    <location>
        <begin position="120"/>
        <end position="131"/>
    </location>
</feature>
<reference evidence="3" key="2">
    <citation type="journal article" date="2018" name="Plant J.">
        <title>The Sorghum bicolor reference genome: improved assembly, gene annotations, a transcriptome atlas, and signatures of genome organization.</title>
        <authorList>
            <person name="McCormick R.F."/>
            <person name="Truong S.K."/>
            <person name="Sreedasyam A."/>
            <person name="Jenkins J."/>
            <person name="Shu S."/>
            <person name="Sims D."/>
            <person name="Kennedy M."/>
            <person name="Amirebrahimi M."/>
            <person name="Weers B.D."/>
            <person name="McKinley B."/>
            <person name="Mattison A."/>
            <person name="Morishige D.T."/>
            <person name="Grimwood J."/>
            <person name="Schmutz J."/>
            <person name="Mullet J.E."/>
        </authorList>
    </citation>
    <scope>NUCLEOTIDE SEQUENCE [LARGE SCALE GENOMIC DNA]</scope>
    <source>
        <strain evidence="3">cv. BTx623</strain>
    </source>
</reference>
<evidence type="ECO:0000256" key="1">
    <source>
        <dbReference type="SAM" id="MobiDB-lite"/>
    </source>
</evidence>
<dbReference type="EMBL" id="CM000762">
    <property type="protein sequence ID" value="OQU86353.1"/>
    <property type="molecule type" value="Genomic_DNA"/>
</dbReference>
<organism evidence="2 3">
    <name type="scientific">Sorghum bicolor</name>
    <name type="common">Sorghum</name>
    <name type="synonym">Sorghum vulgare</name>
    <dbReference type="NCBI Taxonomy" id="4558"/>
    <lineage>
        <taxon>Eukaryota</taxon>
        <taxon>Viridiplantae</taxon>
        <taxon>Streptophyta</taxon>
        <taxon>Embryophyta</taxon>
        <taxon>Tracheophyta</taxon>
        <taxon>Spermatophyta</taxon>
        <taxon>Magnoliopsida</taxon>
        <taxon>Liliopsida</taxon>
        <taxon>Poales</taxon>
        <taxon>Poaceae</taxon>
        <taxon>PACMAD clade</taxon>
        <taxon>Panicoideae</taxon>
        <taxon>Andropogonodae</taxon>
        <taxon>Andropogoneae</taxon>
        <taxon>Sorghinae</taxon>
        <taxon>Sorghum</taxon>
    </lineage>
</organism>
<dbReference type="Proteomes" id="UP000000768">
    <property type="component" value="Chromosome 3"/>
</dbReference>
<feature type="compositionally biased region" description="Low complexity" evidence="1">
    <location>
        <begin position="104"/>
        <end position="119"/>
    </location>
</feature>
<gene>
    <name evidence="2" type="ORF">SORBI_3003G078501</name>
</gene>